<dbReference type="EC" id="3.1.1.61" evidence="6"/>
<evidence type="ECO:0000313" key="12">
    <source>
        <dbReference type="Proteomes" id="UP000199820"/>
    </source>
</evidence>
<dbReference type="InterPro" id="IPR000673">
    <property type="entry name" value="Sig_transdc_resp-reg_Me-estase"/>
</dbReference>
<dbReference type="NCBIfam" id="NF009206">
    <property type="entry name" value="PRK12555.1"/>
    <property type="match status" value="1"/>
</dbReference>
<evidence type="ECO:0000256" key="7">
    <source>
        <dbReference type="PROSITE-ProRule" id="PRU00050"/>
    </source>
</evidence>
<dbReference type="Proteomes" id="UP000199820">
    <property type="component" value="Unassembled WGS sequence"/>
</dbReference>
<dbReference type="PANTHER" id="PTHR42872:SF6">
    <property type="entry name" value="PROTEIN-GLUTAMATE METHYLESTERASE_PROTEIN-GLUTAMINE GLUTAMINASE"/>
    <property type="match status" value="1"/>
</dbReference>
<dbReference type="InterPro" id="IPR035909">
    <property type="entry name" value="CheB_C"/>
</dbReference>
<dbReference type="EMBL" id="FOIL01000002">
    <property type="protein sequence ID" value="SES95525.1"/>
    <property type="molecule type" value="Genomic_DNA"/>
</dbReference>
<proteinExistence type="inferred from homology"/>
<dbReference type="STRING" id="1526.SAMN02910262_00707"/>
<organism evidence="11 12">
    <name type="scientific">[Clostridium] aminophilum</name>
    <dbReference type="NCBI Taxonomy" id="1526"/>
    <lineage>
        <taxon>Bacteria</taxon>
        <taxon>Bacillati</taxon>
        <taxon>Bacillota</taxon>
        <taxon>Clostridia</taxon>
        <taxon>Lachnospirales</taxon>
        <taxon>Lachnospiraceae</taxon>
    </lineage>
</organism>
<evidence type="ECO:0000259" key="9">
    <source>
        <dbReference type="PROSITE" id="PS50110"/>
    </source>
</evidence>
<keyword evidence="6 8" id="KW-0597">Phosphoprotein</keyword>
<name>A0A1I0AMX8_9FIRM</name>
<gene>
    <name evidence="6" type="primary">cheB</name>
    <name evidence="11" type="ORF">SAMN04487771_100291</name>
</gene>
<comment type="function">
    <text evidence="4">May play the central regulatory role in sporulation. It may be an element of the effector pathway responsible for the activation of sporulation genes in response to nutritional stress. Spo0A may act in concert with spo0H (a sigma factor) to control the expression of some genes that are critical to the sporulation process.</text>
</comment>
<evidence type="ECO:0000256" key="4">
    <source>
        <dbReference type="ARBA" id="ARBA00024867"/>
    </source>
</evidence>
<comment type="similarity">
    <text evidence="6">Belongs to the CheB family.</text>
</comment>
<dbReference type="GO" id="GO:0000156">
    <property type="term" value="F:phosphorelay response regulator activity"/>
    <property type="evidence" value="ECO:0007669"/>
    <property type="project" value="InterPro"/>
</dbReference>
<comment type="PTM">
    <text evidence="6">Phosphorylated by CheA. Phosphorylation of the N-terminal regulatory domain activates the methylesterase activity.</text>
</comment>
<dbReference type="eggNOG" id="COG2201">
    <property type="taxonomic scope" value="Bacteria"/>
</dbReference>
<dbReference type="GO" id="GO:0050568">
    <property type="term" value="F:protein-glutamine glutaminase activity"/>
    <property type="evidence" value="ECO:0007669"/>
    <property type="project" value="UniProtKB-UniRule"/>
</dbReference>
<dbReference type="NCBIfam" id="NF001965">
    <property type="entry name" value="PRK00742.1"/>
    <property type="match status" value="1"/>
</dbReference>
<accession>A0A1I0AMX8</accession>
<comment type="subcellular location">
    <subcellularLocation>
        <location evidence="6">Cytoplasm</location>
    </subcellularLocation>
</comment>
<comment type="catalytic activity">
    <reaction evidence="6">
        <text>L-glutaminyl-[protein] + H2O = L-glutamyl-[protein] + NH4(+)</text>
        <dbReference type="Rhea" id="RHEA:16441"/>
        <dbReference type="Rhea" id="RHEA-COMP:10207"/>
        <dbReference type="Rhea" id="RHEA-COMP:10208"/>
        <dbReference type="ChEBI" id="CHEBI:15377"/>
        <dbReference type="ChEBI" id="CHEBI:28938"/>
        <dbReference type="ChEBI" id="CHEBI:29973"/>
        <dbReference type="ChEBI" id="CHEBI:30011"/>
        <dbReference type="EC" id="3.5.1.44"/>
    </reaction>
</comment>
<dbReference type="PROSITE" id="PS50122">
    <property type="entry name" value="CHEB"/>
    <property type="match status" value="1"/>
</dbReference>
<evidence type="ECO:0000256" key="5">
    <source>
        <dbReference type="ARBA" id="ARBA00048267"/>
    </source>
</evidence>
<feature type="domain" description="Response regulatory" evidence="9">
    <location>
        <begin position="8"/>
        <end position="121"/>
    </location>
</feature>
<feature type="domain" description="CheB-type methylesterase" evidence="10">
    <location>
        <begin position="164"/>
        <end position="355"/>
    </location>
</feature>
<comment type="function">
    <text evidence="6">Involved in chemotaxis. Part of a chemotaxis signal transduction system that modulates chemotaxis in response to various stimuli. Catalyzes the demethylation of specific methylglutamate residues introduced into the chemoreceptors (methyl-accepting chemotaxis proteins or MCP) by CheR. Also mediates the irreversible deamidation of specific glutamine residues to glutamic acid.</text>
</comment>
<dbReference type="SMART" id="SM00448">
    <property type="entry name" value="REC"/>
    <property type="match status" value="1"/>
</dbReference>
<dbReference type="SUPFAM" id="SSF52172">
    <property type="entry name" value="CheY-like"/>
    <property type="match status" value="1"/>
</dbReference>
<dbReference type="CDD" id="cd16432">
    <property type="entry name" value="CheB_Rec"/>
    <property type="match status" value="1"/>
</dbReference>
<dbReference type="PANTHER" id="PTHR42872">
    <property type="entry name" value="PROTEIN-GLUTAMATE METHYLESTERASE/PROTEIN-GLUTAMINE GLUTAMINASE"/>
    <property type="match status" value="1"/>
</dbReference>
<dbReference type="Gene3D" id="3.40.50.180">
    <property type="entry name" value="Methylesterase CheB, C-terminal domain"/>
    <property type="match status" value="1"/>
</dbReference>
<feature type="modified residue" description="4-aspartylphosphate" evidence="6 8">
    <location>
        <position position="59"/>
    </location>
</feature>
<dbReference type="PROSITE" id="PS50110">
    <property type="entry name" value="RESPONSE_REGULATORY"/>
    <property type="match status" value="1"/>
</dbReference>
<dbReference type="EC" id="3.5.1.44" evidence="6"/>
<feature type="active site" evidence="6 7">
    <location>
        <position position="176"/>
    </location>
</feature>
<comment type="domain">
    <text evidence="6">Contains a C-terminal catalytic domain, and an N-terminal region which modulates catalytic activity.</text>
</comment>
<dbReference type="AlphaFoldDB" id="A0A1I0AMX8"/>
<keyword evidence="2 6" id="KW-0145">Chemotaxis</keyword>
<keyword evidence="1 6" id="KW-0963">Cytoplasm</keyword>
<feature type="active site" evidence="6 7">
    <location>
        <position position="202"/>
    </location>
</feature>
<dbReference type="SUPFAM" id="SSF52738">
    <property type="entry name" value="Methylesterase CheB, C-terminal domain"/>
    <property type="match status" value="1"/>
</dbReference>
<dbReference type="GO" id="GO:0005737">
    <property type="term" value="C:cytoplasm"/>
    <property type="evidence" value="ECO:0007669"/>
    <property type="project" value="UniProtKB-SubCell"/>
</dbReference>
<dbReference type="HAMAP" id="MF_00099">
    <property type="entry name" value="CheB_chemtxs"/>
    <property type="match status" value="1"/>
</dbReference>
<keyword evidence="3 6" id="KW-0378">Hydrolase</keyword>
<evidence type="ECO:0000256" key="2">
    <source>
        <dbReference type="ARBA" id="ARBA00022500"/>
    </source>
</evidence>
<dbReference type="GO" id="GO:0008984">
    <property type="term" value="F:protein-glutamate methylesterase activity"/>
    <property type="evidence" value="ECO:0007669"/>
    <property type="project" value="UniProtKB-UniRule"/>
</dbReference>
<dbReference type="Pfam" id="PF01339">
    <property type="entry name" value="CheB_methylest"/>
    <property type="match status" value="1"/>
</dbReference>
<dbReference type="Pfam" id="PF00072">
    <property type="entry name" value="Response_reg"/>
    <property type="match status" value="1"/>
</dbReference>
<evidence type="ECO:0000256" key="1">
    <source>
        <dbReference type="ARBA" id="ARBA00022490"/>
    </source>
</evidence>
<feature type="active site" evidence="6 7">
    <location>
        <position position="298"/>
    </location>
</feature>
<evidence type="ECO:0000313" key="11">
    <source>
        <dbReference type="EMBL" id="SES95525.1"/>
    </source>
</evidence>
<dbReference type="InterPro" id="IPR011006">
    <property type="entry name" value="CheY-like_superfamily"/>
</dbReference>
<dbReference type="PIRSF" id="PIRSF000876">
    <property type="entry name" value="RR_chemtxs_CheB"/>
    <property type="match status" value="1"/>
</dbReference>
<evidence type="ECO:0000256" key="6">
    <source>
        <dbReference type="HAMAP-Rule" id="MF_00099"/>
    </source>
</evidence>
<dbReference type="InterPro" id="IPR008248">
    <property type="entry name" value="CheB-like"/>
</dbReference>
<sequence length="355" mass="38059">MTEEKKIRVFIVDDSMVFRSFLTKCIGDDDRFEVVGTAVDAFDAANKIPAAKPDVVTLDIEMPRMSGLEFLGRLLPAFPIPVVLVSTLDMRVFDALAAGAVDFVHKPDSYEGDNVTSFAFKIKLKIVAASRAKVHLPLRKVAAPSLGKKPEPAEEDISGAVIRSNSKRDLIAIGASTGGTEAIVAVVRNLPESTPGIVITQHMPAGFTEMFAERLNRICKMEVREAKNGDLVRRGLILIAPGGLHMRLSRHGSDYTVICEEGEKVHNVAPSVDVLFDSVAEVAGEKAIGVILTGMGSDGASGLLKMRDRGAYTIGQDKETCVVYGMPMEAAKCGAVQTVAPLNTIPALIVKELNS</sequence>
<keyword evidence="12" id="KW-1185">Reference proteome</keyword>
<evidence type="ECO:0000256" key="8">
    <source>
        <dbReference type="PROSITE-ProRule" id="PRU00169"/>
    </source>
</evidence>
<dbReference type="CDD" id="cd17541">
    <property type="entry name" value="REC_CheB-like"/>
    <property type="match status" value="1"/>
</dbReference>
<dbReference type="Gene3D" id="3.40.50.2300">
    <property type="match status" value="1"/>
</dbReference>
<comment type="catalytic activity">
    <reaction evidence="5 6">
        <text>[protein]-L-glutamate 5-O-methyl ester + H2O = L-glutamyl-[protein] + methanol + H(+)</text>
        <dbReference type="Rhea" id="RHEA:23236"/>
        <dbReference type="Rhea" id="RHEA-COMP:10208"/>
        <dbReference type="Rhea" id="RHEA-COMP:10311"/>
        <dbReference type="ChEBI" id="CHEBI:15377"/>
        <dbReference type="ChEBI" id="CHEBI:15378"/>
        <dbReference type="ChEBI" id="CHEBI:17790"/>
        <dbReference type="ChEBI" id="CHEBI:29973"/>
        <dbReference type="ChEBI" id="CHEBI:82795"/>
        <dbReference type="EC" id="3.1.1.61"/>
    </reaction>
</comment>
<reference evidence="11 12" key="1">
    <citation type="submission" date="2016-10" db="EMBL/GenBank/DDBJ databases">
        <authorList>
            <person name="de Groot N.N."/>
        </authorList>
    </citation>
    <scope>NUCLEOTIDE SEQUENCE [LARGE SCALE GENOMIC DNA]</scope>
    <source>
        <strain evidence="11 12">KH1P1</strain>
    </source>
</reference>
<dbReference type="GO" id="GO:0006935">
    <property type="term" value="P:chemotaxis"/>
    <property type="evidence" value="ECO:0007669"/>
    <property type="project" value="UniProtKB-UniRule"/>
</dbReference>
<evidence type="ECO:0000256" key="3">
    <source>
        <dbReference type="ARBA" id="ARBA00022801"/>
    </source>
</evidence>
<protein>
    <recommendedName>
        <fullName evidence="6">Protein-glutamate methylesterase/protein-glutamine glutaminase</fullName>
        <ecNumber evidence="6">3.1.1.61</ecNumber>
        <ecNumber evidence="6">3.5.1.44</ecNumber>
    </recommendedName>
</protein>
<dbReference type="InterPro" id="IPR001789">
    <property type="entry name" value="Sig_transdc_resp-reg_receiver"/>
</dbReference>
<evidence type="ECO:0000259" key="10">
    <source>
        <dbReference type="PROSITE" id="PS50122"/>
    </source>
</evidence>